<dbReference type="EMBL" id="JXJN01026242">
    <property type="status" value="NOT_ANNOTATED_CDS"/>
    <property type="molecule type" value="Genomic_DNA"/>
</dbReference>
<organism evidence="2 3">
    <name type="scientific">Glossina palpalis gambiensis</name>
    <dbReference type="NCBI Taxonomy" id="67801"/>
    <lineage>
        <taxon>Eukaryota</taxon>
        <taxon>Metazoa</taxon>
        <taxon>Ecdysozoa</taxon>
        <taxon>Arthropoda</taxon>
        <taxon>Hexapoda</taxon>
        <taxon>Insecta</taxon>
        <taxon>Pterygota</taxon>
        <taxon>Neoptera</taxon>
        <taxon>Endopterygota</taxon>
        <taxon>Diptera</taxon>
        <taxon>Brachycera</taxon>
        <taxon>Muscomorpha</taxon>
        <taxon>Hippoboscoidea</taxon>
        <taxon>Glossinidae</taxon>
        <taxon>Glossina</taxon>
    </lineage>
</organism>
<dbReference type="Proteomes" id="UP000092460">
    <property type="component" value="Unassembled WGS sequence"/>
</dbReference>
<dbReference type="AlphaFoldDB" id="A0A1B0C5U4"/>
<sequence length="306" mass="35849">MQVFLKFHFNFLIFAIIFVINDYVKSEAEIQSVPAWKLYSNPQYDPPWCPFINFRLIGMAKDNGTKTWLGGICYKQDNIALYDIFFKMSPNGITWDTQGDDWKLQEDNLTSLWLTESGIENDEHAKFWWTFRHMEHNPIIQNEWPDHLKNQLKSALEICWWAGLRLGNWHKYQKALQSYIASGTNAHILLGGTLGERVPEELADISIESVCHLYIYEYVEPLNTHEQPIFVFGYNSPFADFYNRSEIVFCPDICSEIPWLSSTWQTFNYSTMGIMFCCTVDQVKRTHLHLNVNEINVVEKYVVGLK</sequence>
<name>A0A1B0C5U4_9MUSC</name>
<evidence type="ECO:0000313" key="3">
    <source>
        <dbReference type="Proteomes" id="UP000092460"/>
    </source>
</evidence>
<proteinExistence type="predicted"/>
<accession>A0A1B0C5U4</accession>
<evidence type="ECO:0000256" key="1">
    <source>
        <dbReference type="SAM" id="SignalP"/>
    </source>
</evidence>
<feature type="chain" id="PRO_5008405387" evidence="1">
    <location>
        <begin position="27"/>
        <end position="306"/>
    </location>
</feature>
<evidence type="ECO:0000313" key="2">
    <source>
        <dbReference type="EnsemblMetazoa" id="GPPI049944-PA"/>
    </source>
</evidence>
<dbReference type="EnsemblMetazoa" id="GPPI049944-RA">
    <property type="protein sequence ID" value="GPPI049944-PA"/>
    <property type="gene ID" value="GPPI049944"/>
</dbReference>
<protein>
    <submittedName>
        <fullName evidence="2">Uncharacterized protein</fullName>
    </submittedName>
</protein>
<reference evidence="2" key="2">
    <citation type="submission" date="2020-05" db="UniProtKB">
        <authorList>
            <consortium name="EnsemblMetazoa"/>
        </authorList>
    </citation>
    <scope>IDENTIFICATION</scope>
    <source>
        <strain evidence="2">IAEA</strain>
    </source>
</reference>
<keyword evidence="3" id="KW-1185">Reference proteome</keyword>
<dbReference type="VEuPathDB" id="VectorBase:GPPI049944"/>
<reference evidence="3" key="1">
    <citation type="submission" date="2015-01" db="EMBL/GenBank/DDBJ databases">
        <authorList>
            <person name="Aksoy S."/>
            <person name="Warren W."/>
            <person name="Wilson R.K."/>
        </authorList>
    </citation>
    <scope>NUCLEOTIDE SEQUENCE [LARGE SCALE GENOMIC DNA]</scope>
    <source>
        <strain evidence="3">IAEA</strain>
    </source>
</reference>
<keyword evidence="1" id="KW-0732">Signal</keyword>
<feature type="signal peptide" evidence="1">
    <location>
        <begin position="1"/>
        <end position="26"/>
    </location>
</feature>